<evidence type="ECO:0000313" key="10">
    <source>
        <dbReference type="Proteomes" id="UP000002586"/>
    </source>
</evidence>
<evidence type="ECO:0000259" key="8">
    <source>
        <dbReference type="Pfam" id="PF00588"/>
    </source>
</evidence>
<keyword evidence="2 6" id="KW-0489">Methyltransferase</keyword>
<dbReference type="PANTHER" id="PTHR42971:SF1">
    <property type="entry name" value="TRNA (CYTIDINE(34)-2'-O)-METHYLTRANSFERASE"/>
    <property type="match status" value="1"/>
</dbReference>
<dbReference type="CDD" id="cd18094">
    <property type="entry name" value="SpoU-like_TrmL"/>
    <property type="match status" value="1"/>
</dbReference>
<dbReference type="PANTHER" id="PTHR42971">
    <property type="entry name" value="TRNA (CYTIDINE(34)-2'-O)-METHYLTRANSFERASE"/>
    <property type="match status" value="1"/>
</dbReference>
<name>A0L4J2_MAGMM</name>
<comment type="catalytic activity">
    <reaction evidence="6">
        <text>cytidine(34) in tRNA + S-adenosyl-L-methionine = 2'-O-methylcytidine(34) in tRNA + S-adenosyl-L-homocysteine + H(+)</text>
        <dbReference type="Rhea" id="RHEA:43084"/>
        <dbReference type="Rhea" id="RHEA-COMP:10331"/>
        <dbReference type="Rhea" id="RHEA-COMP:10332"/>
        <dbReference type="ChEBI" id="CHEBI:15378"/>
        <dbReference type="ChEBI" id="CHEBI:57856"/>
        <dbReference type="ChEBI" id="CHEBI:59789"/>
        <dbReference type="ChEBI" id="CHEBI:74495"/>
        <dbReference type="ChEBI" id="CHEBI:82748"/>
        <dbReference type="EC" id="2.1.1.207"/>
    </reaction>
</comment>
<dbReference type="GO" id="GO:0005737">
    <property type="term" value="C:cytoplasm"/>
    <property type="evidence" value="ECO:0007669"/>
    <property type="project" value="UniProtKB-SubCell"/>
</dbReference>
<dbReference type="HAMAP" id="MF_01885">
    <property type="entry name" value="tRNA_methyltr_TrmL"/>
    <property type="match status" value="1"/>
</dbReference>
<dbReference type="InterPro" id="IPR016914">
    <property type="entry name" value="TrmL"/>
</dbReference>
<feature type="domain" description="tRNA/rRNA methyltransferase SpoU type" evidence="8">
    <location>
        <begin position="22"/>
        <end position="162"/>
    </location>
</feature>
<evidence type="ECO:0000256" key="1">
    <source>
        <dbReference type="ARBA" id="ARBA00022490"/>
    </source>
</evidence>
<dbReference type="Gene3D" id="3.40.1280.10">
    <property type="match status" value="1"/>
</dbReference>
<reference evidence="10" key="1">
    <citation type="journal article" date="2009" name="Appl. Environ. Microbiol.">
        <title>Complete genome sequence of the chemolithoautotrophic marine magnetotactic coccus strain MC-1.</title>
        <authorList>
            <person name="Schubbe S."/>
            <person name="Williams T.J."/>
            <person name="Xie G."/>
            <person name="Kiss H.E."/>
            <person name="Brettin T.S."/>
            <person name="Martinez D."/>
            <person name="Ross C.A."/>
            <person name="Schuler D."/>
            <person name="Cox B.L."/>
            <person name="Nealson K.H."/>
            <person name="Bazylinski D.A."/>
        </authorList>
    </citation>
    <scope>NUCLEOTIDE SEQUENCE [LARGE SCALE GENOMIC DNA]</scope>
    <source>
        <strain evidence="10">ATCC BAA-1437 / JCM 17883 / MC-1</strain>
    </source>
</reference>
<feature type="binding site" evidence="6 7">
    <location>
        <position position="150"/>
    </location>
    <ligand>
        <name>S-adenosyl-L-methionine</name>
        <dbReference type="ChEBI" id="CHEBI:59789"/>
    </ligand>
</feature>
<keyword evidence="5 6" id="KW-0819">tRNA processing</keyword>
<dbReference type="STRING" id="156889.Mmc1_0359"/>
<dbReference type="InterPro" id="IPR029026">
    <property type="entry name" value="tRNA_m1G_MTases_N"/>
</dbReference>
<reference evidence="9 10" key="2">
    <citation type="journal article" date="2012" name="Int. J. Syst. Evol. Microbiol.">
        <title>Magnetococcus marinus gen. nov., sp. nov., a marine, magnetotactic bacterium that represents a novel lineage (Magnetococcaceae fam. nov.; Magnetococcales ord. nov.) at the base of the Alphaproteobacteria.</title>
        <authorList>
            <person name="Bazylinski D.A."/>
            <person name="Williams T.J."/>
            <person name="Lefevre C.T."/>
            <person name="Berg R.J."/>
            <person name="Zhang C.L."/>
            <person name="Bowser S.S."/>
            <person name="Dean A.J."/>
            <person name="Beveridge T.J."/>
        </authorList>
    </citation>
    <scope>NUCLEOTIDE SEQUENCE [LARGE SCALE GENOMIC DNA]</scope>
    <source>
        <strain evidence="10">ATCC BAA-1437 / JCM 17883 / MC-1</strain>
    </source>
</reference>
<dbReference type="InterPro" id="IPR001537">
    <property type="entry name" value="SpoU_MeTrfase"/>
</dbReference>
<comment type="subunit">
    <text evidence="6">Homodimer.</text>
</comment>
<dbReference type="KEGG" id="mgm:Mmc1_0359"/>
<protein>
    <recommendedName>
        <fullName evidence="6">tRNA (cytidine(34)-2'-O)-methyltransferase</fullName>
        <ecNumber evidence="6">2.1.1.207</ecNumber>
    </recommendedName>
    <alternativeName>
        <fullName evidence="6">tRNA (cytidine/uridine-2'-O-)-methyltransferase TrmL</fullName>
    </alternativeName>
</protein>
<dbReference type="GO" id="GO:0002130">
    <property type="term" value="P:wobble position ribose methylation"/>
    <property type="evidence" value="ECO:0007669"/>
    <property type="project" value="TreeGrafter"/>
</dbReference>
<evidence type="ECO:0000313" key="9">
    <source>
        <dbReference type="EMBL" id="ABK42885.1"/>
    </source>
</evidence>
<dbReference type="eggNOG" id="COG0219">
    <property type="taxonomic scope" value="Bacteria"/>
</dbReference>
<dbReference type="GO" id="GO:0003723">
    <property type="term" value="F:RNA binding"/>
    <property type="evidence" value="ECO:0007669"/>
    <property type="project" value="InterPro"/>
</dbReference>
<dbReference type="Pfam" id="PF00588">
    <property type="entry name" value="SpoU_methylase"/>
    <property type="match status" value="1"/>
</dbReference>
<evidence type="ECO:0000256" key="2">
    <source>
        <dbReference type="ARBA" id="ARBA00022603"/>
    </source>
</evidence>
<comment type="similarity">
    <text evidence="6">Belongs to the class IV-like SAM-binding methyltransferase superfamily. RNA methyltransferase TrmH family. TrmL subfamily.</text>
</comment>
<dbReference type="HOGENOM" id="CLU_110125_1_0_5"/>
<feature type="binding site" evidence="6 7">
    <location>
        <position position="99"/>
    </location>
    <ligand>
        <name>S-adenosyl-L-methionine</name>
        <dbReference type="ChEBI" id="CHEBI:59789"/>
    </ligand>
</feature>
<evidence type="ECO:0000256" key="5">
    <source>
        <dbReference type="ARBA" id="ARBA00022694"/>
    </source>
</evidence>
<dbReference type="SUPFAM" id="SSF75217">
    <property type="entry name" value="alpha/beta knot"/>
    <property type="match status" value="1"/>
</dbReference>
<keyword evidence="10" id="KW-1185">Reference proteome</keyword>
<evidence type="ECO:0000256" key="7">
    <source>
        <dbReference type="PIRSR" id="PIRSR029256-1"/>
    </source>
</evidence>
<keyword evidence="3 6" id="KW-0808">Transferase</keyword>
<accession>A0L4J2</accession>
<dbReference type="GO" id="GO:0042802">
    <property type="term" value="F:identical protein binding"/>
    <property type="evidence" value="ECO:0007669"/>
    <property type="project" value="UniProtKB-ARBA"/>
</dbReference>
<proteinExistence type="inferred from homology"/>
<dbReference type="GO" id="GO:0141102">
    <property type="term" value="F:tRNA (5-carboxymethylaminomethyluridine(34)-2'-O)-methyltransferase activity"/>
    <property type="evidence" value="ECO:0007669"/>
    <property type="project" value="RHEA"/>
</dbReference>
<comment type="subcellular location">
    <subcellularLocation>
        <location evidence="6">Cytoplasm</location>
    </subcellularLocation>
</comment>
<dbReference type="EC" id="2.1.1.207" evidence="6"/>
<evidence type="ECO:0000256" key="6">
    <source>
        <dbReference type="HAMAP-Rule" id="MF_01885"/>
    </source>
</evidence>
<comment type="function">
    <text evidence="6">Methylates the ribose at the nucleotide 34 wobble position in the two leucyl isoacceptors tRNA(Leu)(CmAA) and tRNA(Leu)(cmnm5UmAA). Catalyzes the methyl transfer from S-adenosyl-L-methionine to the 2'-OH of the wobble nucleotide.</text>
</comment>
<organism evidence="9 10">
    <name type="scientific">Magnetococcus marinus (strain ATCC BAA-1437 / JCM 17883 / MC-1)</name>
    <dbReference type="NCBI Taxonomy" id="156889"/>
    <lineage>
        <taxon>Bacteria</taxon>
        <taxon>Pseudomonadati</taxon>
        <taxon>Pseudomonadota</taxon>
        <taxon>Magnetococcia</taxon>
        <taxon>Magnetococcales</taxon>
        <taxon>Magnetococcaceae</taxon>
        <taxon>Magnetococcus</taxon>
    </lineage>
</organism>
<dbReference type="FunFam" id="3.40.1280.10:FF:000002">
    <property type="entry name" value="Peptidylprolyl isomerase"/>
    <property type="match status" value="1"/>
</dbReference>
<dbReference type="RefSeq" id="WP_011712055.1">
    <property type="nucleotide sequence ID" value="NC_008576.1"/>
</dbReference>
<sequence>MNQIFQQPDASAPAPTLPDTLLHVVLYRPEIPPNTGNIQRICAATGAMLHLVGPIAFRLDNAALKRAGMDYRQWVDVQRYDDWAHCLRMQPLGVRWIPISTKATQGYHTMRYQAGDRLLFGSEGSGLPAEIHQALGHNAVRVPMLPRARSLNLANTVAVVLYEALRQLNYPEMA</sequence>
<dbReference type="EMBL" id="CP000471">
    <property type="protein sequence ID" value="ABK42885.1"/>
    <property type="molecule type" value="Genomic_DNA"/>
</dbReference>
<comment type="catalytic activity">
    <reaction evidence="6">
        <text>5-carboxymethylaminomethyluridine(34) in tRNA(Leu) + S-adenosyl-L-methionine = 5-carboxymethylaminomethyl-2'-O-methyluridine(34) in tRNA(Leu) + S-adenosyl-L-homocysteine + H(+)</text>
        <dbReference type="Rhea" id="RHEA:43088"/>
        <dbReference type="Rhea" id="RHEA-COMP:10333"/>
        <dbReference type="Rhea" id="RHEA-COMP:10334"/>
        <dbReference type="ChEBI" id="CHEBI:15378"/>
        <dbReference type="ChEBI" id="CHEBI:57856"/>
        <dbReference type="ChEBI" id="CHEBI:59789"/>
        <dbReference type="ChEBI" id="CHEBI:74508"/>
        <dbReference type="ChEBI" id="CHEBI:74511"/>
        <dbReference type="EC" id="2.1.1.207"/>
    </reaction>
</comment>
<gene>
    <name evidence="6" type="primary">trmL</name>
    <name evidence="9" type="ordered locus">Mmc1_0359</name>
</gene>
<evidence type="ECO:0000256" key="3">
    <source>
        <dbReference type="ARBA" id="ARBA00022679"/>
    </source>
</evidence>
<keyword evidence="1 6" id="KW-0963">Cytoplasm</keyword>
<dbReference type="InterPro" id="IPR029028">
    <property type="entry name" value="Alpha/beta_knot_MTases"/>
</dbReference>
<evidence type="ECO:0000256" key="4">
    <source>
        <dbReference type="ARBA" id="ARBA00022691"/>
    </source>
</evidence>
<keyword evidence="4 6" id="KW-0949">S-adenosyl-L-methionine</keyword>
<dbReference type="PIRSF" id="PIRSF029256">
    <property type="entry name" value="SpoU_TrmH_prd"/>
    <property type="match status" value="1"/>
</dbReference>
<feature type="binding site" evidence="6 7">
    <location>
        <position position="121"/>
    </location>
    <ligand>
        <name>S-adenosyl-L-methionine</name>
        <dbReference type="ChEBI" id="CHEBI:59789"/>
    </ligand>
</feature>
<dbReference type="GO" id="GO:0141098">
    <property type="term" value="F:tRNA (cytidine(34)-2'-O)-methyltransferase activity"/>
    <property type="evidence" value="ECO:0007669"/>
    <property type="project" value="RHEA"/>
</dbReference>
<feature type="binding site" evidence="6 7">
    <location>
        <position position="142"/>
    </location>
    <ligand>
        <name>S-adenosyl-L-methionine</name>
        <dbReference type="ChEBI" id="CHEBI:59789"/>
    </ligand>
</feature>
<dbReference type="Proteomes" id="UP000002586">
    <property type="component" value="Chromosome"/>
</dbReference>
<dbReference type="OrthoDB" id="9789043at2"/>
<dbReference type="AlphaFoldDB" id="A0L4J2"/>